<dbReference type="PRINTS" id="PR01217">
    <property type="entry name" value="PRICHEXTENSN"/>
</dbReference>
<evidence type="ECO:0000256" key="1">
    <source>
        <dbReference type="SAM" id="MobiDB-lite"/>
    </source>
</evidence>
<feature type="region of interest" description="Disordered" evidence="1">
    <location>
        <begin position="63"/>
        <end position="114"/>
    </location>
</feature>
<reference evidence="2" key="1">
    <citation type="submission" date="2025-08" db="UniProtKB">
        <authorList>
            <consortium name="RefSeq"/>
        </authorList>
    </citation>
    <scope>IDENTIFICATION</scope>
</reference>
<dbReference type="AlphaFoldDB" id="A0A1S4CR19"/>
<protein>
    <submittedName>
        <fullName evidence="2">WAS/WASL-interacting protein family member 3-like</fullName>
    </submittedName>
</protein>
<feature type="compositionally biased region" description="Low complexity" evidence="1">
    <location>
        <begin position="77"/>
        <end position="86"/>
    </location>
</feature>
<evidence type="ECO:0000313" key="2">
    <source>
        <dbReference type="RefSeq" id="XP_016503558.1"/>
    </source>
</evidence>
<gene>
    <name evidence="2" type="primary">LOC107821636</name>
</gene>
<dbReference type="PaxDb" id="4097-A0A1S4CR19"/>
<feature type="compositionally biased region" description="Polar residues" evidence="1">
    <location>
        <begin position="96"/>
        <end position="114"/>
    </location>
</feature>
<organism evidence="2">
    <name type="scientific">Nicotiana tabacum</name>
    <name type="common">Common tobacco</name>
    <dbReference type="NCBI Taxonomy" id="4097"/>
    <lineage>
        <taxon>Eukaryota</taxon>
        <taxon>Viridiplantae</taxon>
        <taxon>Streptophyta</taxon>
        <taxon>Embryophyta</taxon>
        <taxon>Tracheophyta</taxon>
        <taxon>Spermatophyta</taxon>
        <taxon>Magnoliopsida</taxon>
        <taxon>eudicotyledons</taxon>
        <taxon>Gunneridae</taxon>
        <taxon>Pentapetalae</taxon>
        <taxon>asterids</taxon>
        <taxon>lamiids</taxon>
        <taxon>Solanales</taxon>
        <taxon>Solanaceae</taxon>
        <taxon>Nicotianoideae</taxon>
        <taxon>Nicotianeae</taxon>
        <taxon>Nicotiana</taxon>
    </lineage>
</organism>
<dbReference type="KEGG" id="nta:107821636"/>
<proteinExistence type="predicted"/>
<accession>A0A1S4CR19</accession>
<feature type="compositionally biased region" description="Pro residues" evidence="1">
    <location>
        <begin position="63"/>
        <end position="76"/>
    </location>
</feature>
<sequence>MASESQAMATAIGQASPLPSLLLDFVLYVPVPISHSSSSIAPPPTVPVAVPLTIGPVPPPSPVPPTIAPVPPPSPVQPSTTPPLLTYHHRPPPSSGPANSRPTPDPANTTDLSPLNQPIALRKIQVLLGMAVAIWSFIYLETFEPPVPPARSARGQGCSRDQGVARTTVREAPIDPPVAPA</sequence>
<name>A0A1S4CR19_TOBAC</name>
<feature type="region of interest" description="Disordered" evidence="1">
    <location>
        <begin position="150"/>
        <end position="181"/>
    </location>
</feature>
<dbReference type="RefSeq" id="XP_016503558.1">
    <property type="nucleotide sequence ID" value="XM_016648072.1"/>
</dbReference>